<gene>
    <name evidence="1" type="ORF">CBLFYP116_05673</name>
</gene>
<name>A0A6N2XQN4_9FIRM</name>
<protein>
    <submittedName>
        <fullName evidence="1">Uncharacterized protein</fullName>
    </submittedName>
</protein>
<organism evidence="1">
    <name type="scientific">Enterocloster bolteae</name>
    <dbReference type="NCBI Taxonomy" id="208479"/>
    <lineage>
        <taxon>Bacteria</taxon>
        <taxon>Bacillati</taxon>
        <taxon>Bacillota</taxon>
        <taxon>Clostridia</taxon>
        <taxon>Lachnospirales</taxon>
        <taxon>Lachnospiraceae</taxon>
        <taxon>Enterocloster</taxon>
    </lineage>
</organism>
<proteinExistence type="predicted"/>
<accession>A0A6N2XQN4</accession>
<dbReference type="EMBL" id="CACRTF010000024">
    <property type="protein sequence ID" value="VYT56744.1"/>
    <property type="molecule type" value="Genomic_DNA"/>
</dbReference>
<evidence type="ECO:0000313" key="1">
    <source>
        <dbReference type="EMBL" id="VYT56744.1"/>
    </source>
</evidence>
<sequence>MAMVLLSIAVMLQQAGRIHDETKAAMGLHEAVEKARHGSAKELQATGSAAQEHLGRLMFFPDCDLAIKEKGQRIYAEGRGGKWKREIGAGRFRPETFLRKITLIEGLVKEDGD</sequence>
<reference evidence="1" key="1">
    <citation type="submission" date="2019-11" db="EMBL/GenBank/DDBJ databases">
        <authorList>
            <person name="Feng L."/>
        </authorList>
    </citation>
    <scope>NUCLEOTIDE SEQUENCE</scope>
    <source>
        <strain evidence="1">CbolteaeLFYP116</strain>
    </source>
</reference>
<dbReference type="AlphaFoldDB" id="A0A6N2XQN4"/>